<keyword evidence="3" id="KW-1185">Reference proteome</keyword>
<gene>
    <name evidence="2" type="ORF">PROFUN_01725</name>
</gene>
<dbReference type="EMBL" id="MDYQ01000353">
    <property type="protein sequence ID" value="PRP76009.1"/>
    <property type="molecule type" value="Genomic_DNA"/>
</dbReference>
<evidence type="ECO:0000313" key="2">
    <source>
        <dbReference type="EMBL" id="PRP76009.1"/>
    </source>
</evidence>
<comment type="caution">
    <text evidence="2">The sequence shown here is derived from an EMBL/GenBank/DDBJ whole genome shotgun (WGS) entry which is preliminary data.</text>
</comment>
<sequence>MFGTIPRIAAELNLTESFMILRLTISSNPDSAGINNRYEQDKDTINIHHRICDEKESVTALYQNKSEPKPNHRRNIHSFDPSDWDQVHIEEPSEFTIKHLQRGDPNRAERPVTAEEGGLKHLVVPANHFLLSTQRNKPTTASQPQQPWNILTRIFIETQVATAECIPPHKISSDQEHTGLHPLWNLTGMPPRANFFTAPPTVTRSTIESPYGHHNITLEEPHNCTKEDKNVSPTTSNDQVKRQ</sequence>
<dbReference type="Proteomes" id="UP000241769">
    <property type="component" value="Unassembled WGS sequence"/>
</dbReference>
<feature type="compositionally biased region" description="Basic and acidic residues" evidence="1">
    <location>
        <begin position="216"/>
        <end position="230"/>
    </location>
</feature>
<dbReference type="InParanoid" id="A0A2P6MWC4"/>
<proteinExistence type="predicted"/>
<accession>A0A2P6MWC4</accession>
<evidence type="ECO:0000313" key="3">
    <source>
        <dbReference type="Proteomes" id="UP000241769"/>
    </source>
</evidence>
<dbReference type="AlphaFoldDB" id="A0A2P6MWC4"/>
<name>A0A2P6MWC4_9EUKA</name>
<organism evidence="2 3">
    <name type="scientific">Planoprotostelium fungivorum</name>
    <dbReference type="NCBI Taxonomy" id="1890364"/>
    <lineage>
        <taxon>Eukaryota</taxon>
        <taxon>Amoebozoa</taxon>
        <taxon>Evosea</taxon>
        <taxon>Variosea</taxon>
        <taxon>Cavosteliida</taxon>
        <taxon>Cavosteliaceae</taxon>
        <taxon>Planoprotostelium</taxon>
    </lineage>
</organism>
<protein>
    <submittedName>
        <fullName evidence="2">Uncharacterized protein</fullName>
    </submittedName>
</protein>
<evidence type="ECO:0000256" key="1">
    <source>
        <dbReference type="SAM" id="MobiDB-lite"/>
    </source>
</evidence>
<feature type="compositionally biased region" description="Polar residues" evidence="1">
    <location>
        <begin position="231"/>
        <end position="243"/>
    </location>
</feature>
<feature type="region of interest" description="Disordered" evidence="1">
    <location>
        <begin position="213"/>
        <end position="243"/>
    </location>
</feature>
<reference evidence="2 3" key="1">
    <citation type="journal article" date="2018" name="Genome Biol. Evol.">
        <title>Multiple Roots of Fruiting Body Formation in Amoebozoa.</title>
        <authorList>
            <person name="Hillmann F."/>
            <person name="Forbes G."/>
            <person name="Novohradska S."/>
            <person name="Ferling I."/>
            <person name="Riege K."/>
            <person name="Groth M."/>
            <person name="Westermann M."/>
            <person name="Marz M."/>
            <person name="Spaller T."/>
            <person name="Winckler T."/>
            <person name="Schaap P."/>
            <person name="Glockner G."/>
        </authorList>
    </citation>
    <scope>NUCLEOTIDE SEQUENCE [LARGE SCALE GENOMIC DNA]</scope>
    <source>
        <strain evidence="2 3">Jena</strain>
    </source>
</reference>